<name>A0A2G3PIA2_WILMA</name>
<evidence type="ECO:0000256" key="3">
    <source>
        <dbReference type="SAM" id="Phobius"/>
    </source>
</evidence>
<comment type="caution">
    <text evidence="4">The sequence shown here is derived from an EMBL/GenBank/DDBJ whole genome shotgun (WGS) entry which is preliminary data.</text>
</comment>
<reference evidence="4 5" key="1">
    <citation type="submission" date="2017-10" db="EMBL/GenBank/DDBJ databases">
        <title>The draft genome sequence of Williamsia sp. BULT 1.1 isolated from the semi-arid grassland soils from South Africa.</title>
        <authorList>
            <person name="Kabwe M.H."/>
            <person name="Govender N."/>
            <person name="Mutseka Lunga P."/>
            <person name="Vikram S."/>
            <person name="Makhalanyane T.P."/>
        </authorList>
    </citation>
    <scope>NUCLEOTIDE SEQUENCE [LARGE SCALE GENOMIC DNA]</scope>
    <source>
        <strain evidence="4 5">BULT 1.1</strain>
    </source>
</reference>
<dbReference type="PANTHER" id="PTHR37042">
    <property type="entry name" value="OUTER MEMBRANE PROTEIN RV1973"/>
    <property type="match status" value="1"/>
</dbReference>
<keyword evidence="3" id="KW-1133">Transmembrane helix</keyword>
<feature type="transmembrane region" description="Helical" evidence="3">
    <location>
        <begin position="12"/>
        <end position="35"/>
    </location>
</feature>
<evidence type="ECO:0000256" key="2">
    <source>
        <dbReference type="ARBA" id="ARBA00023136"/>
    </source>
</evidence>
<dbReference type="EMBL" id="PEBD01000010">
    <property type="protein sequence ID" value="PHV65544.1"/>
    <property type="molecule type" value="Genomic_DNA"/>
</dbReference>
<proteinExistence type="predicted"/>
<dbReference type="Proteomes" id="UP000225108">
    <property type="component" value="Unassembled WGS sequence"/>
</dbReference>
<evidence type="ECO:0000256" key="1">
    <source>
        <dbReference type="ARBA" id="ARBA00004370"/>
    </source>
</evidence>
<sequence length="164" mass="17460">MSVGAKRSSPTVVWAGLAAAVLAVVLCAGALTWAWQVDGDDDRLAANRSQAQQQAGPLVAQVFSFAPDTYAQDRERARSLVTDEFAEQYAASLDPAAVPDYSVSWTPIETGISDVGTDHAELVVSAEVAQTRTGTDPARFVKAVEVRLEKVGGDWKLARADEVL</sequence>
<dbReference type="PANTHER" id="PTHR37042:SF4">
    <property type="entry name" value="OUTER MEMBRANE PROTEIN RV1973"/>
    <property type="match status" value="1"/>
</dbReference>
<keyword evidence="2 3" id="KW-0472">Membrane</keyword>
<evidence type="ECO:0008006" key="6">
    <source>
        <dbReference type="Google" id="ProtNLM"/>
    </source>
</evidence>
<dbReference type="GO" id="GO:0016020">
    <property type="term" value="C:membrane"/>
    <property type="evidence" value="ECO:0007669"/>
    <property type="project" value="UniProtKB-SubCell"/>
</dbReference>
<protein>
    <recommendedName>
        <fullName evidence="6">Mce-associated membrane protein</fullName>
    </recommendedName>
</protein>
<accession>A0A2G3PIA2</accession>
<keyword evidence="3" id="KW-0812">Transmembrane</keyword>
<evidence type="ECO:0000313" key="5">
    <source>
        <dbReference type="Proteomes" id="UP000225108"/>
    </source>
</evidence>
<comment type="subcellular location">
    <subcellularLocation>
        <location evidence="1">Membrane</location>
    </subcellularLocation>
</comment>
<organism evidence="4 5">
    <name type="scientific">Williamsia marianensis</name>
    <dbReference type="NCBI Taxonomy" id="85044"/>
    <lineage>
        <taxon>Bacteria</taxon>
        <taxon>Bacillati</taxon>
        <taxon>Actinomycetota</taxon>
        <taxon>Actinomycetes</taxon>
        <taxon>Mycobacteriales</taxon>
        <taxon>Nocardiaceae</taxon>
        <taxon>Williamsia</taxon>
    </lineage>
</organism>
<gene>
    <name evidence="4" type="ORF">CSW57_17485</name>
</gene>
<evidence type="ECO:0000313" key="4">
    <source>
        <dbReference type="EMBL" id="PHV65544.1"/>
    </source>
</evidence>
<dbReference type="RefSeq" id="WP_099383919.1">
    <property type="nucleotide sequence ID" value="NZ_PEBD01000010.1"/>
</dbReference>
<dbReference type="AlphaFoldDB" id="A0A2G3PIA2"/>